<accession>A0ABV0KT19</accession>
<organism evidence="2 3">
    <name type="scientific">Stenomitos frigidus AS-A4</name>
    <dbReference type="NCBI Taxonomy" id="2933935"/>
    <lineage>
        <taxon>Bacteria</taxon>
        <taxon>Bacillati</taxon>
        <taxon>Cyanobacteriota</taxon>
        <taxon>Cyanophyceae</taxon>
        <taxon>Leptolyngbyales</taxon>
        <taxon>Leptolyngbyaceae</taxon>
        <taxon>Stenomitos</taxon>
    </lineage>
</organism>
<protein>
    <submittedName>
        <fullName evidence="2">DUF928 domain-containing protein</fullName>
    </submittedName>
</protein>
<dbReference type="Pfam" id="PF06051">
    <property type="entry name" value="DUF928"/>
    <property type="match status" value="1"/>
</dbReference>
<evidence type="ECO:0000313" key="2">
    <source>
        <dbReference type="EMBL" id="MEP1062382.1"/>
    </source>
</evidence>
<reference evidence="2 3" key="1">
    <citation type="submission" date="2022-04" db="EMBL/GenBank/DDBJ databases">
        <title>Positive selection, recombination, and allopatry shape intraspecific diversity of widespread and dominant cyanobacteria.</title>
        <authorList>
            <person name="Wei J."/>
            <person name="Shu W."/>
            <person name="Hu C."/>
        </authorList>
    </citation>
    <scope>NUCLEOTIDE SEQUENCE [LARGE SCALE GENOMIC DNA]</scope>
    <source>
        <strain evidence="2 3">AS-A4</strain>
    </source>
</reference>
<name>A0ABV0KT19_9CYAN</name>
<gene>
    <name evidence="2" type="ORF">NDI38_28825</name>
</gene>
<sequence>MHRSYASIGAASTLALVVALSPTQMTRSQTNAIAAPALVAIQFEPPAALPPPPIVRDPGSGRSQGGAGRGCNTDRAEEQPIPLVPLAAGSKNVRWGLTTAARPTFWFHTPEGIKDGALVVLALQDGTDKTSRRLTFQIPPNTPPAVLSLPIPASASPLQANTPYRWEIRLFCNSGDSNTQADPSIDAPIIFSGGIQRITPSAKLQRQLATAKTPLDRATAYASNGIWYDALTTLGLQVQGKQSIDSAIVRAWSDLLRQVDLEAAAAAPIAPCCASEK</sequence>
<dbReference type="InterPro" id="IPR010328">
    <property type="entry name" value="DUF928"/>
</dbReference>
<feature type="region of interest" description="Disordered" evidence="1">
    <location>
        <begin position="49"/>
        <end position="79"/>
    </location>
</feature>
<dbReference type="Proteomes" id="UP001476950">
    <property type="component" value="Unassembled WGS sequence"/>
</dbReference>
<evidence type="ECO:0000256" key="1">
    <source>
        <dbReference type="SAM" id="MobiDB-lite"/>
    </source>
</evidence>
<proteinExistence type="predicted"/>
<dbReference type="EMBL" id="JAMPLM010000063">
    <property type="protein sequence ID" value="MEP1062382.1"/>
    <property type="molecule type" value="Genomic_DNA"/>
</dbReference>
<comment type="caution">
    <text evidence="2">The sequence shown here is derived from an EMBL/GenBank/DDBJ whole genome shotgun (WGS) entry which is preliminary data.</text>
</comment>
<evidence type="ECO:0000313" key="3">
    <source>
        <dbReference type="Proteomes" id="UP001476950"/>
    </source>
</evidence>
<keyword evidence="3" id="KW-1185">Reference proteome</keyword>